<evidence type="ECO:0000313" key="2">
    <source>
        <dbReference type="Proteomes" id="UP001307889"/>
    </source>
</evidence>
<gene>
    <name evidence="1" type="ORF">NTJ_04101</name>
</gene>
<organism evidence="1 2">
    <name type="scientific">Nesidiocoris tenuis</name>
    <dbReference type="NCBI Taxonomy" id="355587"/>
    <lineage>
        <taxon>Eukaryota</taxon>
        <taxon>Metazoa</taxon>
        <taxon>Ecdysozoa</taxon>
        <taxon>Arthropoda</taxon>
        <taxon>Hexapoda</taxon>
        <taxon>Insecta</taxon>
        <taxon>Pterygota</taxon>
        <taxon>Neoptera</taxon>
        <taxon>Paraneoptera</taxon>
        <taxon>Hemiptera</taxon>
        <taxon>Heteroptera</taxon>
        <taxon>Panheteroptera</taxon>
        <taxon>Cimicomorpha</taxon>
        <taxon>Miridae</taxon>
        <taxon>Dicyphina</taxon>
        <taxon>Nesidiocoris</taxon>
    </lineage>
</organism>
<name>A0ABN7AJ60_9HEMI</name>
<sequence length="98" mass="11123">MDQGLTCENRRSFTWHREDAAAAWRRRRGTDCNAEPPPPWQTLAMASDTTLTLRQPSLPQVAPPHSPPLRVVFSAARSPFYLARPRRRPALSFSVVQL</sequence>
<protein>
    <submittedName>
        <fullName evidence="1">Uncharacterized protein</fullName>
    </submittedName>
</protein>
<accession>A0ABN7AJ60</accession>
<dbReference type="EMBL" id="AP028910">
    <property type="protein sequence ID" value="BES91292.1"/>
    <property type="molecule type" value="Genomic_DNA"/>
</dbReference>
<proteinExistence type="predicted"/>
<evidence type="ECO:0000313" key="1">
    <source>
        <dbReference type="EMBL" id="BES91292.1"/>
    </source>
</evidence>
<keyword evidence="2" id="KW-1185">Reference proteome</keyword>
<dbReference type="Proteomes" id="UP001307889">
    <property type="component" value="Chromosome 2"/>
</dbReference>
<reference evidence="1 2" key="1">
    <citation type="submission" date="2023-09" db="EMBL/GenBank/DDBJ databases">
        <title>Nesidiocoris tenuis whole genome shotgun sequence.</title>
        <authorList>
            <person name="Shibata T."/>
            <person name="Shimoda M."/>
            <person name="Kobayashi T."/>
            <person name="Uehara T."/>
        </authorList>
    </citation>
    <scope>NUCLEOTIDE SEQUENCE [LARGE SCALE GENOMIC DNA]</scope>
    <source>
        <strain evidence="1 2">Japan</strain>
    </source>
</reference>